<dbReference type="AlphaFoldDB" id="A0A0M3APS2"/>
<keyword evidence="4" id="KW-1185">Reference proteome</keyword>
<gene>
    <name evidence="3" type="ORF">YP76_09580</name>
</gene>
<accession>A0A0M3APS2</accession>
<feature type="compositionally biased region" description="Polar residues" evidence="1">
    <location>
        <begin position="9"/>
        <end position="23"/>
    </location>
</feature>
<keyword evidence="2" id="KW-1133">Transmembrane helix</keyword>
<keyword evidence="2" id="KW-0812">Transmembrane</keyword>
<evidence type="ECO:0000313" key="3">
    <source>
        <dbReference type="EMBL" id="KKW92187.1"/>
    </source>
</evidence>
<name>A0A0M3APS2_9SPHN</name>
<organism evidence="3 4">
    <name type="scientific">Sphingobium chungbukense</name>
    <dbReference type="NCBI Taxonomy" id="56193"/>
    <lineage>
        <taxon>Bacteria</taxon>
        <taxon>Pseudomonadati</taxon>
        <taxon>Pseudomonadota</taxon>
        <taxon>Alphaproteobacteria</taxon>
        <taxon>Sphingomonadales</taxon>
        <taxon>Sphingomonadaceae</taxon>
        <taxon>Sphingobium</taxon>
    </lineage>
</organism>
<evidence type="ECO:0000256" key="2">
    <source>
        <dbReference type="SAM" id="Phobius"/>
    </source>
</evidence>
<keyword evidence="2" id="KW-0472">Membrane</keyword>
<dbReference type="Proteomes" id="UP000033874">
    <property type="component" value="Unassembled WGS sequence"/>
</dbReference>
<protein>
    <submittedName>
        <fullName evidence="3">Uncharacterized protein</fullName>
    </submittedName>
</protein>
<proteinExistence type="predicted"/>
<dbReference type="PATRIC" id="fig|56193.3.peg.1984"/>
<evidence type="ECO:0000256" key="1">
    <source>
        <dbReference type="SAM" id="MobiDB-lite"/>
    </source>
</evidence>
<sequence length="90" mass="9597">MAEDRRNESSTPFDNLNESTRPTGRSRGSLVIFILVALALILAVGFFYATKGNHDRGADALIDAADAPDSAARVVGNAAKNAADRLQNHE</sequence>
<dbReference type="RefSeq" id="WP_046763392.1">
    <property type="nucleotide sequence ID" value="NZ_LBIC01000004.1"/>
</dbReference>
<dbReference type="EMBL" id="LBIC01000004">
    <property type="protein sequence ID" value="KKW92187.1"/>
    <property type="molecule type" value="Genomic_DNA"/>
</dbReference>
<dbReference type="STRING" id="56193.YP76_09580"/>
<feature type="region of interest" description="Disordered" evidence="1">
    <location>
        <begin position="1"/>
        <end position="24"/>
    </location>
</feature>
<evidence type="ECO:0000313" key="4">
    <source>
        <dbReference type="Proteomes" id="UP000033874"/>
    </source>
</evidence>
<reference evidence="3 4" key="1">
    <citation type="submission" date="2015-04" db="EMBL/GenBank/DDBJ databases">
        <title>Genome sequence of aromatic hydrocarbons-degrading Sphingobium chungbukense DJ77.</title>
        <authorList>
            <person name="Kim Y.-C."/>
            <person name="Chae J.-C."/>
        </authorList>
    </citation>
    <scope>NUCLEOTIDE SEQUENCE [LARGE SCALE GENOMIC DNA]</scope>
    <source>
        <strain evidence="3 4">DJ77</strain>
    </source>
</reference>
<comment type="caution">
    <text evidence="3">The sequence shown here is derived from an EMBL/GenBank/DDBJ whole genome shotgun (WGS) entry which is preliminary data.</text>
</comment>
<feature type="transmembrane region" description="Helical" evidence="2">
    <location>
        <begin position="30"/>
        <end position="49"/>
    </location>
</feature>